<comment type="cofactor">
    <cofactor evidence="2 12">
        <name>FAD</name>
        <dbReference type="ChEBI" id="CHEBI:57692"/>
    </cofactor>
</comment>
<keyword evidence="10 12" id="KW-0560">Oxidoreductase</keyword>
<reference evidence="15" key="1">
    <citation type="journal article" date="2019" name="Int. J. Syst. Evol. Microbiol.">
        <title>The Global Catalogue of Microorganisms (GCM) 10K type strain sequencing project: providing services to taxonomists for standard genome sequencing and annotation.</title>
        <authorList>
            <consortium name="The Broad Institute Genomics Platform"/>
            <consortium name="The Broad Institute Genome Sequencing Center for Infectious Disease"/>
            <person name="Wu L."/>
            <person name="Ma J."/>
        </authorList>
    </citation>
    <scope>NUCLEOTIDE SEQUENCE [LARGE SCALE GENOMIC DNA]</scope>
    <source>
        <strain evidence="15">KACC 14249</strain>
    </source>
</reference>
<evidence type="ECO:0000259" key="13">
    <source>
        <dbReference type="Pfam" id="PF01593"/>
    </source>
</evidence>
<dbReference type="SUPFAM" id="SSF51905">
    <property type="entry name" value="FAD/NAD(P)-binding domain"/>
    <property type="match status" value="1"/>
</dbReference>
<organism evidence="14 15">
    <name type="scientific">Angustibacter luteus</name>
    <dbReference type="NCBI Taxonomy" id="658456"/>
    <lineage>
        <taxon>Bacteria</taxon>
        <taxon>Bacillati</taxon>
        <taxon>Actinomycetota</taxon>
        <taxon>Actinomycetes</taxon>
        <taxon>Kineosporiales</taxon>
        <taxon>Kineosporiaceae</taxon>
    </lineage>
</organism>
<protein>
    <recommendedName>
        <fullName evidence="7 12">Coproporphyrinogen III oxidase</fullName>
        <ecNumber evidence="6 12">1.3.3.15</ecNumber>
    </recommendedName>
</protein>
<evidence type="ECO:0000256" key="7">
    <source>
        <dbReference type="ARBA" id="ARBA00019046"/>
    </source>
</evidence>
<feature type="domain" description="Amine oxidase" evidence="13">
    <location>
        <begin position="11"/>
        <end position="465"/>
    </location>
</feature>
<dbReference type="NCBIfam" id="TIGR00562">
    <property type="entry name" value="proto_IX_ox"/>
    <property type="match status" value="1"/>
</dbReference>
<comment type="pathway">
    <text evidence="4 12">Porphyrin-containing compound metabolism; protoheme biosynthesis.</text>
</comment>
<evidence type="ECO:0000256" key="3">
    <source>
        <dbReference type="ARBA" id="ARBA00002185"/>
    </source>
</evidence>
<evidence type="ECO:0000256" key="9">
    <source>
        <dbReference type="ARBA" id="ARBA00022827"/>
    </source>
</evidence>
<keyword evidence="12" id="KW-0963">Cytoplasm</keyword>
<dbReference type="InterPro" id="IPR004572">
    <property type="entry name" value="Protoporphyrinogen_oxidase"/>
</dbReference>
<evidence type="ECO:0000313" key="15">
    <source>
        <dbReference type="Proteomes" id="UP001596189"/>
    </source>
</evidence>
<comment type="similarity">
    <text evidence="5 12">Belongs to the protoporphyrinogen/coproporphyrinogen oxidase family. Coproporphyrinogen III oxidase subfamily.</text>
</comment>
<evidence type="ECO:0000256" key="12">
    <source>
        <dbReference type="RuleBase" id="RU364052"/>
    </source>
</evidence>
<sequence>MLSVAVVGAGITGLSAAWELTSRRPDVSVVLLEASSAVGGKLALGAVAGLDVDLGAESVLARRPEAVDLAREVGLGADLEAPRAIGASVWSAGALRALPAGTLMGVPGRLDTLTGLLSAAEVAEVRAEPAGTWAPLEGDVDVASFVAQRVGPAVVERLVEPLLGGVYAGSAANLSLRATVPALWRAAVAGTSVVDAARAAAAAGVATRGAGPGEQAAPVFVGVRGGVGRLPVAVAAALRGRGVDVRLGVTVRELGRRERGWRLVTGPTTDPEALDVDAVVLAVPAAPTARLLRDEAPLAAAELAAVEAASMAIVTFAFRRNEIRGLLGSGVLVPPVDGRYVKAATFSSAKWGWLDEAAGEHVVLRASVGRHGQVADLQRPDDELVQRVLADLRALPGAVLPEPVDHRVTRWGGGLPQYAVGHVGAMARVADAVAGLGGLELAGATYEGVGIPACVASGRAAGARVATHLDGRAVGYGTLGG</sequence>
<proteinExistence type="inferred from homology"/>
<evidence type="ECO:0000256" key="1">
    <source>
        <dbReference type="ARBA" id="ARBA00001755"/>
    </source>
</evidence>
<comment type="catalytic activity">
    <reaction evidence="1">
        <text>coproporphyrinogen III + 3 O2 = coproporphyrin III + 3 H2O2</text>
        <dbReference type="Rhea" id="RHEA:43436"/>
        <dbReference type="ChEBI" id="CHEBI:15379"/>
        <dbReference type="ChEBI" id="CHEBI:16240"/>
        <dbReference type="ChEBI" id="CHEBI:57309"/>
        <dbReference type="ChEBI" id="CHEBI:131725"/>
        <dbReference type="EC" id="1.3.3.15"/>
    </reaction>
    <physiologicalReaction direction="left-to-right" evidence="1">
        <dbReference type="Rhea" id="RHEA:43437"/>
    </physiologicalReaction>
</comment>
<keyword evidence="15" id="KW-1185">Reference proteome</keyword>
<dbReference type="PANTHER" id="PTHR42923:SF3">
    <property type="entry name" value="PROTOPORPHYRINOGEN OXIDASE"/>
    <property type="match status" value="1"/>
</dbReference>
<dbReference type="EC" id="1.3.3.15" evidence="6 12"/>
<evidence type="ECO:0000256" key="11">
    <source>
        <dbReference type="ARBA" id="ARBA00023133"/>
    </source>
</evidence>
<evidence type="ECO:0000256" key="10">
    <source>
        <dbReference type="ARBA" id="ARBA00023002"/>
    </source>
</evidence>
<dbReference type="Gene3D" id="3.50.50.60">
    <property type="entry name" value="FAD/NAD(P)-binding domain"/>
    <property type="match status" value="1"/>
</dbReference>
<dbReference type="SUPFAM" id="SSF54373">
    <property type="entry name" value="FAD-linked reductases, C-terminal domain"/>
    <property type="match status" value="1"/>
</dbReference>
<keyword evidence="11 12" id="KW-0350">Heme biosynthesis</keyword>
<dbReference type="InterPro" id="IPR036188">
    <property type="entry name" value="FAD/NAD-bd_sf"/>
</dbReference>
<dbReference type="EMBL" id="JBHSRD010000002">
    <property type="protein sequence ID" value="MFC6005738.1"/>
    <property type="molecule type" value="Genomic_DNA"/>
</dbReference>
<dbReference type="InterPro" id="IPR050464">
    <property type="entry name" value="Zeta_carotene_desat/Oxidored"/>
</dbReference>
<accession>A0ABW1JAI4</accession>
<evidence type="ECO:0000313" key="14">
    <source>
        <dbReference type="EMBL" id="MFC6005738.1"/>
    </source>
</evidence>
<keyword evidence="8 12" id="KW-0285">Flavoprotein</keyword>
<dbReference type="Proteomes" id="UP001596189">
    <property type="component" value="Unassembled WGS sequence"/>
</dbReference>
<name>A0ABW1JAI4_9ACTN</name>
<gene>
    <name evidence="14" type="primary">hemG</name>
    <name evidence="14" type="ORF">ACFQDO_01220</name>
</gene>
<dbReference type="Pfam" id="PF01593">
    <property type="entry name" value="Amino_oxidase"/>
    <property type="match status" value="1"/>
</dbReference>
<keyword evidence="9 12" id="KW-0274">FAD</keyword>
<dbReference type="PANTHER" id="PTHR42923">
    <property type="entry name" value="PROTOPORPHYRINOGEN OXIDASE"/>
    <property type="match status" value="1"/>
</dbReference>
<evidence type="ECO:0000256" key="6">
    <source>
        <dbReference type="ARBA" id="ARBA00012402"/>
    </source>
</evidence>
<evidence type="ECO:0000256" key="8">
    <source>
        <dbReference type="ARBA" id="ARBA00022630"/>
    </source>
</evidence>
<dbReference type="Gene3D" id="1.10.3110.10">
    <property type="entry name" value="protoporphyrinogen ix oxidase, domain 3"/>
    <property type="match status" value="1"/>
</dbReference>
<dbReference type="Gene3D" id="3.90.660.20">
    <property type="entry name" value="Protoporphyrinogen oxidase, mitochondrial, domain 2"/>
    <property type="match status" value="1"/>
</dbReference>
<dbReference type="RefSeq" id="WP_345716616.1">
    <property type="nucleotide sequence ID" value="NZ_BAABFP010000005.1"/>
</dbReference>
<evidence type="ECO:0000256" key="5">
    <source>
        <dbReference type="ARBA" id="ARBA00008310"/>
    </source>
</evidence>
<dbReference type="InterPro" id="IPR002937">
    <property type="entry name" value="Amino_oxidase"/>
</dbReference>
<comment type="function">
    <text evidence="3 12">Involved in coproporphyrin-dependent heme b biosynthesis. Catalyzes the oxidation of coproporphyrinogen III to coproporphyrin III.</text>
</comment>
<comment type="caution">
    <text evidence="14">The sequence shown here is derived from an EMBL/GenBank/DDBJ whole genome shotgun (WGS) entry which is preliminary data.</text>
</comment>
<dbReference type="GO" id="GO:0004729">
    <property type="term" value="F:oxygen-dependent protoporphyrinogen oxidase activity"/>
    <property type="evidence" value="ECO:0007669"/>
    <property type="project" value="UniProtKB-EC"/>
</dbReference>
<evidence type="ECO:0000256" key="2">
    <source>
        <dbReference type="ARBA" id="ARBA00001974"/>
    </source>
</evidence>
<comment type="subcellular location">
    <subcellularLocation>
        <location evidence="12">Cytoplasm</location>
    </subcellularLocation>
</comment>
<evidence type="ECO:0000256" key="4">
    <source>
        <dbReference type="ARBA" id="ARBA00004744"/>
    </source>
</evidence>